<feature type="compositionally biased region" description="Pro residues" evidence="1">
    <location>
        <begin position="73"/>
        <end position="91"/>
    </location>
</feature>
<gene>
    <name evidence="3" type="ORF">B0T14DRAFT_570722</name>
</gene>
<organism evidence="3 4">
    <name type="scientific">Immersiella caudata</name>
    <dbReference type="NCBI Taxonomy" id="314043"/>
    <lineage>
        <taxon>Eukaryota</taxon>
        <taxon>Fungi</taxon>
        <taxon>Dikarya</taxon>
        <taxon>Ascomycota</taxon>
        <taxon>Pezizomycotina</taxon>
        <taxon>Sordariomycetes</taxon>
        <taxon>Sordariomycetidae</taxon>
        <taxon>Sordariales</taxon>
        <taxon>Lasiosphaeriaceae</taxon>
        <taxon>Immersiella</taxon>
    </lineage>
</organism>
<feature type="region of interest" description="Disordered" evidence="1">
    <location>
        <begin position="71"/>
        <end position="92"/>
    </location>
</feature>
<evidence type="ECO:0000313" key="4">
    <source>
        <dbReference type="Proteomes" id="UP001175000"/>
    </source>
</evidence>
<feature type="domain" description="Heterokaryon incompatibility" evidence="2">
    <location>
        <begin position="226"/>
        <end position="362"/>
    </location>
</feature>
<reference evidence="3" key="1">
    <citation type="submission" date="2023-06" db="EMBL/GenBank/DDBJ databases">
        <title>Genome-scale phylogeny and comparative genomics of the fungal order Sordariales.</title>
        <authorList>
            <consortium name="Lawrence Berkeley National Laboratory"/>
            <person name="Hensen N."/>
            <person name="Bonometti L."/>
            <person name="Westerberg I."/>
            <person name="Brannstrom I.O."/>
            <person name="Guillou S."/>
            <person name="Cros-Aarteil S."/>
            <person name="Calhoun S."/>
            <person name="Haridas S."/>
            <person name="Kuo A."/>
            <person name="Mondo S."/>
            <person name="Pangilinan J."/>
            <person name="Riley R."/>
            <person name="Labutti K."/>
            <person name="Andreopoulos B."/>
            <person name="Lipzen A."/>
            <person name="Chen C."/>
            <person name="Yanf M."/>
            <person name="Daum C."/>
            <person name="Ng V."/>
            <person name="Clum A."/>
            <person name="Steindorff A."/>
            <person name="Ohm R."/>
            <person name="Martin F."/>
            <person name="Silar P."/>
            <person name="Natvig D."/>
            <person name="Lalanne C."/>
            <person name="Gautier V."/>
            <person name="Ament-Velasquez S.L."/>
            <person name="Kruys A."/>
            <person name="Hutchinson M.I."/>
            <person name="Powell A.J."/>
            <person name="Barry K."/>
            <person name="Miller A.N."/>
            <person name="Grigoriev I.V."/>
            <person name="Debuchy R."/>
            <person name="Gladieux P."/>
            <person name="Thoren M.H."/>
            <person name="Johannesson H."/>
        </authorList>
    </citation>
    <scope>NUCLEOTIDE SEQUENCE</scope>
    <source>
        <strain evidence="3">CBS 606.72</strain>
    </source>
</reference>
<dbReference type="AlphaFoldDB" id="A0AA39TH51"/>
<dbReference type="Proteomes" id="UP001175000">
    <property type="component" value="Unassembled WGS sequence"/>
</dbReference>
<dbReference type="Pfam" id="PF06985">
    <property type="entry name" value="HET"/>
    <property type="match status" value="1"/>
</dbReference>
<name>A0AA39TH51_9PEZI</name>
<evidence type="ECO:0000256" key="1">
    <source>
        <dbReference type="SAM" id="MobiDB-lite"/>
    </source>
</evidence>
<evidence type="ECO:0000259" key="2">
    <source>
        <dbReference type="Pfam" id="PF06985"/>
    </source>
</evidence>
<sequence length="854" mass="96542">MATTAQTDPQRTLYRPIAPTEFRVVHVLPGAFHDEIRCVLEVRPPNLKVRYKALSYQWGDASITKPIQIAHLEPPPAAPSPPEALPPPQPRPLATRALDEAKKPYASVYDWEVETLRAERRRARICFLGGYGLSKTHQFLSWCVGTAAFYALFTRSTVGKLLDAPGWAVRIVSRDVYFLLLSMLIGLAPVEAITGARNLILEVLRTKPWSLASSFNIEDHPNLVFRQLEVTSNLESSLRYLRNEKHSVALWIDALCINQADEDEKRVQIQRMDWVYANAAPVIIWLGGYHVTRGTQECEASSDCEHRRQIQAAFDFIGSLSLLGSLSPRVTGRKNTPYSEALPGILELRRRGWWQRLWVVQEVALATGPVLMQCGERVCYLESFWRVHHYERRVGNKDLNHEILGVSRAAERFRAVTNDFKFSEREDQPDPARKLTGLHVEKMFGLFGVDINENRISFHKQDFPDRILRLLLRTAGCFKCQEEHDRFYAVLGIAARSRAGQDTKTRDFIRQLSILGPTVLSTFLDRNRSTHAIGFLLVVATGLWRTYYLTYAKHWAINRAEYVVGGDNEAQVSLMAKLKSTTNRAEFFTVLASRLATQTGALAFLDAAHCREDTDCDMPTWVPTWAREVSEEAYHFTIRMKRDGQARDDFEFSTDGKTLTVLGRPRGTVHVVRSQAADATGHKPTLHQRMFEKWLVLPSQTKTALATLLGASLESSKIADALRNSPDLSSSDSLLDEIDKGARGGISDTFETGFQDGETLLQRGGSTLVYSFDKRAREMGFLRAGEAKRGDRIVLVPGCYHHLILRKQLGTEGVRWRLVGLVEMGTEDSRHVACPETEWAQYAERRGLFKYAIV</sequence>
<dbReference type="PANTHER" id="PTHR24148:SF64">
    <property type="entry name" value="HETEROKARYON INCOMPATIBILITY DOMAIN-CONTAINING PROTEIN"/>
    <property type="match status" value="1"/>
</dbReference>
<dbReference type="InterPro" id="IPR052895">
    <property type="entry name" value="HetReg/Transcr_Mod"/>
</dbReference>
<dbReference type="EMBL" id="JAULSU010000007">
    <property type="protein sequence ID" value="KAK0610792.1"/>
    <property type="molecule type" value="Genomic_DNA"/>
</dbReference>
<keyword evidence="4" id="KW-1185">Reference proteome</keyword>
<accession>A0AA39TH51</accession>
<proteinExistence type="predicted"/>
<dbReference type="InterPro" id="IPR010730">
    <property type="entry name" value="HET"/>
</dbReference>
<evidence type="ECO:0000313" key="3">
    <source>
        <dbReference type="EMBL" id="KAK0610792.1"/>
    </source>
</evidence>
<protein>
    <submittedName>
        <fullName evidence="3">Heterokaryon incompatibility protein-domain-containing protein</fullName>
    </submittedName>
</protein>
<comment type="caution">
    <text evidence="3">The sequence shown here is derived from an EMBL/GenBank/DDBJ whole genome shotgun (WGS) entry which is preliminary data.</text>
</comment>
<dbReference type="PANTHER" id="PTHR24148">
    <property type="entry name" value="ANKYRIN REPEAT DOMAIN-CONTAINING PROTEIN 39 HOMOLOG-RELATED"/>
    <property type="match status" value="1"/>
</dbReference>